<gene>
    <name evidence="2" type="ORF">BCB69_05380</name>
</gene>
<dbReference type="KEGG" id="dpn:BCB69_05380"/>
<feature type="signal peptide" evidence="1">
    <location>
        <begin position="1"/>
        <end position="21"/>
    </location>
</feature>
<proteinExistence type="predicted"/>
<evidence type="ECO:0000256" key="1">
    <source>
        <dbReference type="SAM" id="SignalP"/>
    </source>
</evidence>
<dbReference type="AlphaFoldDB" id="A0A1B3WEP8"/>
<accession>A0A1B3WEP8</accession>
<name>A0A1B3WEP8_9FIRM</name>
<reference evidence="3" key="1">
    <citation type="submission" date="2016-08" db="EMBL/GenBank/DDBJ databases">
        <authorList>
            <person name="Holder M.E."/>
            <person name="Ajami N.J."/>
            <person name="Petrosino J.F."/>
        </authorList>
    </citation>
    <scope>NUCLEOTIDE SEQUENCE [LARGE SCALE GENOMIC DNA]</scope>
    <source>
        <strain evidence="3">F0677</strain>
    </source>
</reference>
<organism evidence="2 3">
    <name type="scientific">Dialister pneumosintes</name>
    <dbReference type="NCBI Taxonomy" id="39950"/>
    <lineage>
        <taxon>Bacteria</taxon>
        <taxon>Bacillati</taxon>
        <taxon>Bacillota</taxon>
        <taxon>Negativicutes</taxon>
        <taxon>Veillonellales</taxon>
        <taxon>Veillonellaceae</taxon>
        <taxon>Dialister</taxon>
    </lineage>
</organism>
<protein>
    <recommendedName>
        <fullName evidence="4">Outer membrane protein beta-barrel domain-containing protein</fullName>
    </recommendedName>
</protein>
<evidence type="ECO:0000313" key="2">
    <source>
        <dbReference type="EMBL" id="AOH39425.1"/>
    </source>
</evidence>
<sequence length="158" mass="17106">MMKKILLIAAVAAAVSGTTFAANVGVGLGTKESFVEASVLPKTTVGYARVYRDQYGHQNDLYAKYDVMGENLQVLGGWRNHMKGQNNSFYGGARVATDHFLGFQPYVSYVAGSSFGETNVGVNYDIGFGIELNVNYHKYNPKHGKDESGVGVGASYQF</sequence>
<dbReference type="STRING" id="39950.BCB69_05380"/>
<dbReference type="EMBL" id="CP017037">
    <property type="protein sequence ID" value="AOH39425.1"/>
    <property type="molecule type" value="Genomic_DNA"/>
</dbReference>
<evidence type="ECO:0000313" key="3">
    <source>
        <dbReference type="Proteomes" id="UP000094757"/>
    </source>
</evidence>
<dbReference type="Proteomes" id="UP000094757">
    <property type="component" value="Chromosome"/>
</dbReference>
<keyword evidence="1" id="KW-0732">Signal</keyword>
<evidence type="ECO:0008006" key="4">
    <source>
        <dbReference type="Google" id="ProtNLM"/>
    </source>
</evidence>
<feature type="chain" id="PRO_5008554620" description="Outer membrane protein beta-barrel domain-containing protein" evidence="1">
    <location>
        <begin position="22"/>
        <end position="158"/>
    </location>
</feature>